<dbReference type="EMBL" id="QUBR01000001">
    <property type="protein sequence ID" value="REK72801.1"/>
    <property type="molecule type" value="Genomic_DNA"/>
</dbReference>
<evidence type="ECO:0000313" key="2">
    <source>
        <dbReference type="Proteomes" id="UP000265581"/>
    </source>
</evidence>
<organism evidence="1 2">
    <name type="scientific">Aeromicrobium endophyticum</name>
    <dbReference type="NCBI Taxonomy" id="2292704"/>
    <lineage>
        <taxon>Bacteria</taxon>
        <taxon>Bacillati</taxon>
        <taxon>Actinomycetota</taxon>
        <taxon>Actinomycetes</taxon>
        <taxon>Propionibacteriales</taxon>
        <taxon>Nocardioidaceae</taxon>
        <taxon>Aeromicrobium</taxon>
    </lineage>
</organism>
<name>A0A371PA47_9ACTN</name>
<accession>A0A371PA47</accession>
<reference evidence="1 2" key="1">
    <citation type="submission" date="2018-08" db="EMBL/GenBank/DDBJ databases">
        <title>Aeromicrobium sp. M2KJ-4, whole genome shotgun sequence.</title>
        <authorList>
            <person name="Tuo L."/>
        </authorList>
    </citation>
    <scope>NUCLEOTIDE SEQUENCE [LARGE SCALE GENOMIC DNA]</scope>
    <source>
        <strain evidence="1 2">M2KJ-4</strain>
    </source>
</reference>
<dbReference type="AlphaFoldDB" id="A0A371PA47"/>
<proteinExistence type="predicted"/>
<dbReference type="RefSeq" id="WP_119702915.1">
    <property type="nucleotide sequence ID" value="NZ_JBHSOI010000001.1"/>
</dbReference>
<keyword evidence="2" id="KW-1185">Reference proteome</keyword>
<protein>
    <submittedName>
        <fullName evidence="1">Uncharacterized protein</fullName>
    </submittedName>
</protein>
<sequence>MTAHSTSRPSWQRDTCPPWCVVEHAEGDPVDDRYHDSITMHVPATLGPGPSHADSTDLVLVMSRRCGELDDWVLVGEPERDGQHLYLTRDSAARVTGALTALLTQSG</sequence>
<comment type="caution">
    <text evidence="1">The sequence shown here is derived from an EMBL/GenBank/DDBJ whole genome shotgun (WGS) entry which is preliminary data.</text>
</comment>
<dbReference type="OrthoDB" id="5082479at2"/>
<gene>
    <name evidence="1" type="ORF">DX116_04155</name>
</gene>
<dbReference type="Pfam" id="PF21848">
    <property type="entry name" value="DUF6907"/>
    <property type="match status" value="1"/>
</dbReference>
<dbReference type="InterPro" id="IPR054202">
    <property type="entry name" value="DUF6907"/>
</dbReference>
<evidence type="ECO:0000313" key="1">
    <source>
        <dbReference type="EMBL" id="REK72801.1"/>
    </source>
</evidence>
<dbReference type="Proteomes" id="UP000265581">
    <property type="component" value="Unassembled WGS sequence"/>
</dbReference>